<comment type="caution">
    <text evidence="1">The sequence shown here is derived from an EMBL/GenBank/DDBJ whole genome shotgun (WGS) entry which is preliminary data.</text>
</comment>
<organism evidence="1 2">
    <name type="scientific">Linum tenue</name>
    <dbReference type="NCBI Taxonomy" id="586396"/>
    <lineage>
        <taxon>Eukaryota</taxon>
        <taxon>Viridiplantae</taxon>
        <taxon>Streptophyta</taxon>
        <taxon>Embryophyta</taxon>
        <taxon>Tracheophyta</taxon>
        <taxon>Spermatophyta</taxon>
        <taxon>Magnoliopsida</taxon>
        <taxon>eudicotyledons</taxon>
        <taxon>Gunneridae</taxon>
        <taxon>Pentapetalae</taxon>
        <taxon>rosids</taxon>
        <taxon>fabids</taxon>
        <taxon>Malpighiales</taxon>
        <taxon>Linaceae</taxon>
        <taxon>Linum</taxon>
    </lineage>
</organism>
<evidence type="ECO:0000313" key="2">
    <source>
        <dbReference type="Proteomes" id="UP001154282"/>
    </source>
</evidence>
<reference evidence="1" key="1">
    <citation type="submission" date="2022-08" db="EMBL/GenBank/DDBJ databases">
        <authorList>
            <person name="Gutierrez-Valencia J."/>
        </authorList>
    </citation>
    <scope>NUCLEOTIDE SEQUENCE</scope>
</reference>
<dbReference type="AlphaFoldDB" id="A0AAV0R0M3"/>
<keyword evidence="2" id="KW-1185">Reference proteome</keyword>
<dbReference type="EMBL" id="CAMGYJ010000010">
    <property type="protein sequence ID" value="CAI0551040.1"/>
    <property type="molecule type" value="Genomic_DNA"/>
</dbReference>
<protein>
    <recommendedName>
        <fullName evidence="3">Secreted protein</fullName>
    </recommendedName>
</protein>
<dbReference type="Proteomes" id="UP001154282">
    <property type="component" value="Unassembled WGS sequence"/>
</dbReference>
<proteinExistence type="predicted"/>
<evidence type="ECO:0000313" key="1">
    <source>
        <dbReference type="EMBL" id="CAI0551040.1"/>
    </source>
</evidence>
<evidence type="ECO:0008006" key="3">
    <source>
        <dbReference type="Google" id="ProtNLM"/>
    </source>
</evidence>
<accession>A0AAV0R0M3</accession>
<name>A0AAV0R0M3_9ROSI</name>
<sequence>MVARAVAVLWQLASTIVQPRRDTARPPLCLYRCSFLTRLSLRHILLGHRCISMSHVRQRKGIKGNKRKKGVPILHLKPFYLNEQSTDSPLPFLPQGGRLG</sequence>
<gene>
    <name evidence="1" type="ORF">LITE_LOCUS45786</name>
</gene>